<evidence type="ECO:0000313" key="2">
    <source>
        <dbReference type="Proteomes" id="UP000274131"/>
    </source>
</evidence>
<proteinExistence type="predicted"/>
<dbReference type="AlphaFoldDB" id="A0A0N4VRR3"/>
<evidence type="ECO:0000313" key="3">
    <source>
        <dbReference type="WBParaSite" id="EVEC_0001373501-mRNA-1"/>
    </source>
</evidence>
<dbReference type="WBParaSite" id="EVEC_0001373501-mRNA-1">
    <property type="protein sequence ID" value="EVEC_0001373501-mRNA-1"/>
    <property type="gene ID" value="EVEC_0001373501"/>
</dbReference>
<reference evidence="3" key="1">
    <citation type="submission" date="2017-02" db="UniProtKB">
        <authorList>
            <consortium name="WormBaseParasite"/>
        </authorList>
    </citation>
    <scope>IDENTIFICATION</scope>
</reference>
<dbReference type="EMBL" id="UXUI01018033">
    <property type="protein sequence ID" value="VDD98109.1"/>
    <property type="molecule type" value="Genomic_DNA"/>
</dbReference>
<dbReference type="Proteomes" id="UP000274131">
    <property type="component" value="Unassembled WGS sequence"/>
</dbReference>
<sequence length="81" mass="8892">MPITMSGCLAIHCVVEIASASMGTSSTAKVWRQGMRYGTVYNLSDLSLSVVVFIRILVFRDETTVGRGEANVEMNRFRSCA</sequence>
<reference evidence="1 2" key="2">
    <citation type="submission" date="2018-10" db="EMBL/GenBank/DDBJ databases">
        <authorList>
            <consortium name="Pathogen Informatics"/>
        </authorList>
    </citation>
    <scope>NUCLEOTIDE SEQUENCE [LARGE SCALE GENOMIC DNA]</scope>
</reference>
<evidence type="ECO:0000313" key="1">
    <source>
        <dbReference type="EMBL" id="VDD98109.1"/>
    </source>
</evidence>
<keyword evidence="2" id="KW-1185">Reference proteome</keyword>
<organism evidence="3">
    <name type="scientific">Enterobius vermicularis</name>
    <name type="common">Human pinworm</name>
    <dbReference type="NCBI Taxonomy" id="51028"/>
    <lineage>
        <taxon>Eukaryota</taxon>
        <taxon>Metazoa</taxon>
        <taxon>Ecdysozoa</taxon>
        <taxon>Nematoda</taxon>
        <taxon>Chromadorea</taxon>
        <taxon>Rhabditida</taxon>
        <taxon>Spirurina</taxon>
        <taxon>Oxyuridomorpha</taxon>
        <taxon>Oxyuroidea</taxon>
        <taxon>Oxyuridae</taxon>
        <taxon>Enterobius</taxon>
    </lineage>
</organism>
<accession>A0A0N4VRR3</accession>
<protein>
    <submittedName>
        <fullName evidence="3">Secreted protein</fullName>
    </submittedName>
</protein>
<gene>
    <name evidence="1" type="ORF">EVEC_LOCUS12860</name>
</gene>
<name>A0A0N4VRR3_ENTVE</name>